<sequence>MTGGWVGLDRRWYQAERQAAFKNQNPGETLTVSPGFCW</sequence>
<accession>A0A318TCF1</accession>
<dbReference type="Proteomes" id="UP000248148">
    <property type="component" value="Unassembled WGS sequence"/>
</dbReference>
<reference evidence="1 2" key="1">
    <citation type="submission" date="2018-06" db="EMBL/GenBank/DDBJ databases">
        <title>Genomic Encyclopedia of Archaeal and Bacterial Type Strains, Phase II (KMG-II): from individual species to whole genera.</title>
        <authorList>
            <person name="Goeker M."/>
        </authorList>
    </citation>
    <scope>NUCLEOTIDE SEQUENCE [LARGE SCALE GENOMIC DNA]</scope>
    <source>
        <strain evidence="1 2">JCM 11668</strain>
    </source>
</reference>
<proteinExistence type="predicted"/>
<dbReference type="AlphaFoldDB" id="A0A318TCF1"/>
<dbReference type="EMBL" id="QJTI01000012">
    <property type="protein sequence ID" value="PYF02384.1"/>
    <property type="molecule type" value="Genomic_DNA"/>
</dbReference>
<evidence type="ECO:0000313" key="1">
    <source>
        <dbReference type="EMBL" id="PYF02384.1"/>
    </source>
</evidence>
<keyword evidence="2" id="KW-1185">Reference proteome</keyword>
<organism evidence="1 2">
    <name type="scientific">Rhodopseudomonas faecalis</name>
    <dbReference type="NCBI Taxonomy" id="99655"/>
    <lineage>
        <taxon>Bacteria</taxon>
        <taxon>Pseudomonadati</taxon>
        <taxon>Pseudomonadota</taxon>
        <taxon>Alphaproteobacteria</taxon>
        <taxon>Hyphomicrobiales</taxon>
        <taxon>Nitrobacteraceae</taxon>
        <taxon>Rhodopseudomonas</taxon>
    </lineage>
</organism>
<gene>
    <name evidence="1" type="ORF">BJ122_11245</name>
</gene>
<comment type="caution">
    <text evidence="1">The sequence shown here is derived from an EMBL/GenBank/DDBJ whole genome shotgun (WGS) entry which is preliminary data.</text>
</comment>
<evidence type="ECO:0000313" key="2">
    <source>
        <dbReference type="Proteomes" id="UP000248148"/>
    </source>
</evidence>
<name>A0A318TCF1_9BRAD</name>
<protein>
    <submittedName>
        <fullName evidence="1">Uncharacterized protein</fullName>
    </submittedName>
</protein>